<feature type="region of interest" description="Disordered" evidence="7">
    <location>
        <begin position="232"/>
        <end position="251"/>
    </location>
</feature>
<evidence type="ECO:0000313" key="10">
    <source>
        <dbReference type="Proteomes" id="UP000324897"/>
    </source>
</evidence>
<dbReference type="SUPFAM" id="SSF118290">
    <property type="entry name" value="WRKY DNA-binding domain"/>
    <property type="match status" value="1"/>
</dbReference>
<dbReference type="GO" id="GO:0005634">
    <property type="term" value="C:nucleus"/>
    <property type="evidence" value="ECO:0007669"/>
    <property type="project" value="UniProtKB-SubCell"/>
</dbReference>
<protein>
    <submittedName>
        <fullName evidence="9">EcWRKY-14</fullName>
    </submittedName>
</protein>
<feature type="region of interest" description="Disordered" evidence="7">
    <location>
        <begin position="79"/>
        <end position="114"/>
    </location>
</feature>
<dbReference type="FunFam" id="2.20.25.80:FF:000009">
    <property type="entry name" value="WRKY transcription factor 53"/>
    <property type="match status" value="1"/>
</dbReference>
<dbReference type="Pfam" id="PF03106">
    <property type="entry name" value="WRKY"/>
    <property type="match status" value="1"/>
</dbReference>
<dbReference type="GO" id="GO:0042542">
    <property type="term" value="P:response to hydrogen peroxide"/>
    <property type="evidence" value="ECO:0007669"/>
    <property type="project" value="UniProtKB-ARBA"/>
</dbReference>
<dbReference type="GO" id="GO:0010150">
    <property type="term" value="P:leaf senescence"/>
    <property type="evidence" value="ECO:0007669"/>
    <property type="project" value="UniProtKB-ARBA"/>
</dbReference>
<comment type="subcellular location">
    <subcellularLocation>
        <location evidence="1">Nucleus</location>
    </subcellularLocation>
</comment>
<keyword evidence="10" id="KW-1185">Reference proteome</keyword>
<keyword evidence="3" id="KW-0238">DNA-binding</keyword>
<dbReference type="Gene3D" id="2.20.25.80">
    <property type="entry name" value="WRKY domain"/>
    <property type="match status" value="1"/>
</dbReference>
<accession>A0A5J9TCV9</accession>
<dbReference type="GO" id="GO:0000976">
    <property type="term" value="F:transcription cis-regulatory region binding"/>
    <property type="evidence" value="ECO:0007669"/>
    <property type="project" value="TreeGrafter"/>
</dbReference>
<dbReference type="PROSITE" id="PS50811">
    <property type="entry name" value="WRKY"/>
    <property type="match status" value="1"/>
</dbReference>
<sequence length="314" mass="33878">MESFDDNGGCRLVVTELSHIKDLVLQLEVHLDGSPDLCRHLTSKIFTLTERSIGIITSSNFESGRKRCAADAGFATATPRTQSTKKRKMTDKMKNQVRVSSAGGSETPVDDGHSWRKYGQKEILGAKYPRGYYRCTHKHSQGCNATKQLQRTDEDPTLFDVFYVGTHTCVHKTETATAAATHEPESNQDAHSPLRNLSAGLTVKTEGLAAAAELQDCSATTPFSFASTPASFGGLEPERSPLSAPSTSDASWAVTPATSDSNDVVASFSPFEWRAQSELHEVVSELVAASAPSVPAVDIADEFLDIDAISSFFA</sequence>
<dbReference type="GO" id="GO:0009751">
    <property type="term" value="P:response to salicylic acid"/>
    <property type="evidence" value="ECO:0007669"/>
    <property type="project" value="UniProtKB-ARBA"/>
</dbReference>
<feature type="domain" description="WRKY" evidence="8">
    <location>
        <begin position="104"/>
        <end position="167"/>
    </location>
</feature>
<keyword evidence="4" id="KW-0804">Transcription</keyword>
<keyword evidence="5" id="KW-0539">Nucleus</keyword>
<evidence type="ECO:0000256" key="1">
    <source>
        <dbReference type="ARBA" id="ARBA00004123"/>
    </source>
</evidence>
<evidence type="ECO:0000256" key="2">
    <source>
        <dbReference type="ARBA" id="ARBA00023015"/>
    </source>
</evidence>
<evidence type="ECO:0000256" key="7">
    <source>
        <dbReference type="SAM" id="MobiDB-lite"/>
    </source>
</evidence>
<dbReference type="GO" id="GO:0003700">
    <property type="term" value="F:DNA-binding transcription factor activity"/>
    <property type="evidence" value="ECO:0007669"/>
    <property type="project" value="InterPro"/>
</dbReference>
<dbReference type="InterPro" id="IPR044810">
    <property type="entry name" value="WRKY_plant"/>
</dbReference>
<comment type="caution">
    <text evidence="9">The sequence shown here is derived from an EMBL/GenBank/DDBJ whole genome shotgun (WGS) entry which is preliminary data.</text>
</comment>
<evidence type="ECO:0000256" key="6">
    <source>
        <dbReference type="ARBA" id="ARBA00060850"/>
    </source>
</evidence>
<evidence type="ECO:0000256" key="3">
    <source>
        <dbReference type="ARBA" id="ARBA00023125"/>
    </source>
</evidence>
<dbReference type="PANTHER" id="PTHR32096">
    <property type="entry name" value="WRKY TRANSCRIPTION FACTOR 30-RELATED-RELATED"/>
    <property type="match status" value="1"/>
</dbReference>
<proteinExistence type="inferred from homology"/>
<dbReference type="AlphaFoldDB" id="A0A5J9TCV9"/>
<organism evidence="9 10">
    <name type="scientific">Eragrostis curvula</name>
    <name type="common">weeping love grass</name>
    <dbReference type="NCBI Taxonomy" id="38414"/>
    <lineage>
        <taxon>Eukaryota</taxon>
        <taxon>Viridiplantae</taxon>
        <taxon>Streptophyta</taxon>
        <taxon>Embryophyta</taxon>
        <taxon>Tracheophyta</taxon>
        <taxon>Spermatophyta</taxon>
        <taxon>Magnoliopsida</taxon>
        <taxon>Liliopsida</taxon>
        <taxon>Poales</taxon>
        <taxon>Poaceae</taxon>
        <taxon>PACMAD clade</taxon>
        <taxon>Chloridoideae</taxon>
        <taxon>Eragrostideae</taxon>
        <taxon>Eragrostidinae</taxon>
        <taxon>Eragrostis</taxon>
    </lineage>
</organism>
<dbReference type="InterPro" id="IPR036576">
    <property type="entry name" value="WRKY_dom_sf"/>
</dbReference>
<evidence type="ECO:0000313" key="9">
    <source>
        <dbReference type="EMBL" id="TVU09203.1"/>
    </source>
</evidence>
<dbReference type="SMART" id="SM00774">
    <property type="entry name" value="WRKY"/>
    <property type="match status" value="1"/>
</dbReference>
<comment type="similarity">
    <text evidence="6">Belongs to the WRKY group III family.</text>
</comment>
<dbReference type="Gramene" id="TVU09203">
    <property type="protein sequence ID" value="TVU09203"/>
    <property type="gene ID" value="EJB05_42651"/>
</dbReference>
<reference evidence="9 10" key="1">
    <citation type="journal article" date="2019" name="Sci. Rep.">
        <title>A high-quality genome of Eragrostis curvula grass provides insights into Poaceae evolution and supports new strategies to enhance forage quality.</title>
        <authorList>
            <person name="Carballo J."/>
            <person name="Santos B.A.C.M."/>
            <person name="Zappacosta D."/>
            <person name="Garbus I."/>
            <person name="Selva J.P."/>
            <person name="Gallo C.A."/>
            <person name="Diaz A."/>
            <person name="Albertini E."/>
            <person name="Caccamo M."/>
            <person name="Echenique V."/>
        </authorList>
    </citation>
    <scope>NUCLEOTIDE SEQUENCE [LARGE SCALE GENOMIC DNA]</scope>
    <source>
        <strain evidence="10">cv. Victoria</strain>
        <tissue evidence="9">Leaf</tissue>
    </source>
</reference>
<evidence type="ECO:0000256" key="5">
    <source>
        <dbReference type="ARBA" id="ARBA00023242"/>
    </source>
</evidence>
<gene>
    <name evidence="9" type="ORF">EJB05_42651</name>
</gene>
<dbReference type="Proteomes" id="UP000324897">
    <property type="component" value="Chromosome 3"/>
</dbReference>
<evidence type="ECO:0000259" key="8">
    <source>
        <dbReference type="PROSITE" id="PS50811"/>
    </source>
</evidence>
<dbReference type="OrthoDB" id="1888929at2759"/>
<dbReference type="GO" id="GO:0010193">
    <property type="term" value="P:response to ozone"/>
    <property type="evidence" value="ECO:0007669"/>
    <property type="project" value="UniProtKB-ARBA"/>
</dbReference>
<evidence type="ECO:0000256" key="4">
    <source>
        <dbReference type="ARBA" id="ARBA00023163"/>
    </source>
</evidence>
<dbReference type="PANTHER" id="PTHR32096:SF143">
    <property type="entry name" value="OS09G0334500 PROTEIN"/>
    <property type="match status" value="1"/>
</dbReference>
<dbReference type="InterPro" id="IPR003657">
    <property type="entry name" value="WRKY_dom"/>
</dbReference>
<name>A0A5J9TCV9_9POAL</name>
<dbReference type="EMBL" id="RWGY01000039">
    <property type="protein sequence ID" value="TVU09203.1"/>
    <property type="molecule type" value="Genomic_DNA"/>
</dbReference>
<keyword evidence="2" id="KW-0805">Transcription regulation</keyword>